<sequence length="127" mass="14686">MLKKGSKLNSILTGSCPKCHEESMYEDKNPYNLSNIYKMHEKCSHCNIKYKIEPSFFYGAMYVSYGLGIAFSVAAFIISYVFLNSSLKTAFVVIIVTLIAFMPLTMRLSRNIWINIFVHYDKNWKSK</sequence>
<keyword evidence="3" id="KW-1185">Reference proteome</keyword>
<reference evidence="2 3" key="1">
    <citation type="submission" date="2024-09" db="EMBL/GenBank/DDBJ databases">
        <authorList>
            <person name="Sun Q."/>
            <person name="Mori K."/>
        </authorList>
    </citation>
    <scope>NUCLEOTIDE SEQUENCE [LARGE SCALE GENOMIC DNA]</scope>
    <source>
        <strain evidence="2 3">CECT 7955</strain>
    </source>
</reference>
<accession>A0ABV5GPY9</accession>
<dbReference type="Pfam" id="PF06170">
    <property type="entry name" value="DUF983"/>
    <property type="match status" value="1"/>
</dbReference>
<proteinExistence type="predicted"/>
<keyword evidence="1" id="KW-0472">Membrane</keyword>
<evidence type="ECO:0000313" key="2">
    <source>
        <dbReference type="EMBL" id="MFB9096940.1"/>
    </source>
</evidence>
<name>A0ABV5GPY9_9FLAO</name>
<dbReference type="EMBL" id="JBHMEY010000028">
    <property type="protein sequence ID" value="MFB9096940.1"/>
    <property type="molecule type" value="Genomic_DNA"/>
</dbReference>
<comment type="caution">
    <text evidence="2">The sequence shown here is derived from an EMBL/GenBank/DDBJ whole genome shotgun (WGS) entry which is preliminary data.</text>
</comment>
<dbReference type="Proteomes" id="UP001589607">
    <property type="component" value="Unassembled WGS sequence"/>
</dbReference>
<keyword evidence="1" id="KW-1133">Transmembrane helix</keyword>
<feature type="transmembrane region" description="Helical" evidence="1">
    <location>
        <begin position="89"/>
        <end position="106"/>
    </location>
</feature>
<gene>
    <name evidence="2" type="ORF">ACFFVF_10470</name>
</gene>
<dbReference type="InterPro" id="IPR009325">
    <property type="entry name" value="DUF983"/>
</dbReference>
<evidence type="ECO:0000313" key="3">
    <source>
        <dbReference type="Proteomes" id="UP001589607"/>
    </source>
</evidence>
<evidence type="ECO:0000256" key="1">
    <source>
        <dbReference type="SAM" id="Phobius"/>
    </source>
</evidence>
<feature type="transmembrane region" description="Helical" evidence="1">
    <location>
        <begin position="56"/>
        <end position="83"/>
    </location>
</feature>
<keyword evidence="1" id="KW-0812">Transmembrane</keyword>
<organism evidence="2 3">
    <name type="scientific">Flavobacterium jumunjinense</name>
    <dbReference type="NCBI Taxonomy" id="998845"/>
    <lineage>
        <taxon>Bacteria</taxon>
        <taxon>Pseudomonadati</taxon>
        <taxon>Bacteroidota</taxon>
        <taxon>Flavobacteriia</taxon>
        <taxon>Flavobacteriales</taxon>
        <taxon>Flavobacteriaceae</taxon>
        <taxon>Flavobacterium</taxon>
    </lineage>
</organism>
<dbReference type="RefSeq" id="WP_236452813.1">
    <property type="nucleotide sequence ID" value="NZ_CBCSGE010000031.1"/>
</dbReference>
<protein>
    <submittedName>
        <fullName evidence="2">DUF983 domain-containing protein</fullName>
    </submittedName>
</protein>